<reference evidence="1" key="1">
    <citation type="submission" date="2021-06" db="EMBL/GenBank/DDBJ databases">
        <authorList>
            <person name="Kallberg Y."/>
            <person name="Tangrot J."/>
            <person name="Rosling A."/>
        </authorList>
    </citation>
    <scope>NUCLEOTIDE SEQUENCE</scope>
    <source>
        <strain evidence="1">BR232B</strain>
    </source>
</reference>
<gene>
    <name evidence="1" type="ORF">PBRASI_LOCUS2130</name>
</gene>
<accession>A0A9N8WQP1</accession>
<sequence length="51" mass="5573">MGHTLNRDEEIPCALGSAKSKRGVPEKPEQLIIEFLTFAANTEVSEEMTGP</sequence>
<protein>
    <submittedName>
        <fullName evidence="1">3676_t:CDS:1</fullName>
    </submittedName>
</protein>
<keyword evidence="2" id="KW-1185">Reference proteome</keyword>
<name>A0A9N8WQP1_9GLOM</name>
<evidence type="ECO:0000313" key="2">
    <source>
        <dbReference type="Proteomes" id="UP000789739"/>
    </source>
</evidence>
<dbReference type="Proteomes" id="UP000789739">
    <property type="component" value="Unassembled WGS sequence"/>
</dbReference>
<proteinExistence type="predicted"/>
<dbReference type="AlphaFoldDB" id="A0A9N8WQP1"/>
<organism evidence="1 2">
    <name type="scientific">Paraglomus brasilianum</name>
    <dbReference type="NCBI Taxonomy" id="144538"/>
    <lineage>
        <taxon>Eukaryota</taxon>
        <taxon>Fungi</taxon>
        <taxon>Fungi incertae sedis</taxon>
        <taxon>Mucoromycota</taxon>
        <taxon>Glomeromycotina</taxon>
        <taxon>Glomeromycetes</taxon>
        <taxon>Paraglomerales</taxon>
        <taxon>Paraglomeraceae</taxon>
        <taxon>Paraglomus</taxon>
    </lineage>
</organism>
<dbReference type="EMBL" id="CAJVPI010000159">
    <property type="protein sequence ID" value="CAG8491475.1"/>
    <property type="molecule type" value="Genomic_DNA"/>
</dbReference>
<comment type="caution">
    <text evidence="1">The sequence shown here is derived from an EMBL/GenBank/DDBJ whole genome shotgun (WGS) entry which is preliminary data.</text>
</comment>
<evidence type="ECO:0000313" key="1">
    <source>
        <dbReference type="EMBL" id="CAG8491475.1"/>
    </source>
</evidence>